<dbReference type="Proteomes" id="UP000095282">
    <property type="component" value="Unplaced"/>
</dbReference>
<dbReference type="PANTHER" id="PTHR10953">
    <property type="entry name" value="UBIQUITIN-ACTIVATING ENZYME E1"/>
    <property type="match status" value="1"/>
</dbReference>
<dbReference type="AlphaFoldDB" id="A0A1I7TQR1"/>
<dbReference type="GO" id="GO:0031510">
    <property type="term" value="C:SUMO activating enzyme complex"/>
    <property type="evidence" value="ECO:0007669"/>
    <property type="project" value="TreeGrafter"/>
</dbReference>
<evidence type="ECO:0000313" key="4">
    <source>
        <dbReference type="WBParaSite" id="Csp11.Scaffold629.g10830.t1"/>
    </source>
</evidence>
<dbReference type="InterPro" id="IPR000594">
    <property type="entry name" value="ThiF_NAD_FAD-bd"/>
</dbReference>
<sequence>MSEHTENLEVSKQEQEVYDRQIRLWGIEAQNKLRNAKALVIGGTQLGAEVAKTLSLAGVDELHLVDHRLVDESEIGSNFLFDASVDNTKLTKWAAARSFLTNLNRNVKLFVDENNFFEKSDLDIETYIKRFTIVIILDQSYDHIVKLNEICRKNKVRFMAGAIFGWVGYTFLDFNGHKFLTKPENPSFPVICYEEKVKNVTDIDDDQLVLKEYSYPSFVEAFNSNFSAKKILRKCKRLVPSSYFLVKSMLTASKENKLTGDLAEDIEAILPIWEKEVVAGNHILEDQVVQPYKFDHLFGPDFIPTTACVGGVIGQEAIKAISEAENPLRTIFIYSAFDSTGITCNFPLA</sequence>
<dbReference type="InterPro" id="IPR035985">
    <property type="entry name" value="Ubiquitin-activating_enz"/>
</dbReference>
<feature type="domain" description="THIF-type NAD/FAD binding fold" evidence="2">
    <location>
        <begin position="18"/>
        <end position="340"/>
    </location>
</feature>
<protein>
    <submittedName>
        <fullName evidence="4">ThiF domain-containing protein</fullName>
    </submittedName>
</protein>
<evidence type="ECO:0000313" key="3">
    <source>
        <dbReference type="Proteomes" id="UP000095282"/>
    </source>
</evidence>
<dbReference type="GO" id="GO:0016925">
    <property type="term" value="P:protein sumoylation"/>
    <property type="evidence" value="ECO:0007669"/>
    <property type="project" value="TreeGrafter"/>
</dbReference>
<dbReference type="WBParaSite" id="Csp11.Scaffold629.g10830.t1">
    <property type="protein sequence ID" value="Csp11.Scaffold629.g10830.t1"/>
    <property type="gene ID" value="Csp11.Scaffold629.g10830"/>
</dbReference>
<dbReference type="Pfam" id="PF00899">
    <property type="entry name" value="ThiF"/>
    <property type="match status" value="1"/>
</dbReference>
<reference evidence="4" key="1">
    <citation type="submission" date="2016-11" db="UniProtKB">
        <authorList>
            <consortium name="WormBaseParasite"/>
        </authorList>
    </citation>
    <scope>IDENTIFICATION</scope>
</reference>
<dbReference type="GO" id="GO:0005737">
    <property type="term" value="C:cytoplasm"/>
    <property type="evidence" value="ECO:0007669"/>
    <property type="project" value="TreeGrafter"/>
</dbReference>
<dbReference type="eggNOG" id="KOG2014">
    <property type="taxonomic scope" value="Eukaryota"/>
</dbReference>
<evidence type="ECO:0000256" key="1">
    <source>
        <dbReference type="ARBA" id="ARBA00005673"/>
    </source>
</evidence>
<accession>A0A1I7TQR1</accession>
<dbReference type="GO" id="GO:0019948">
    <property type="term" value="F:SUMO activating enzyme activity"/>
    <property type="evidence" value="ECO:0007669"/>
    <property type="project" value="TreeGrafter"/>
</dbReference>
<name>A0A1I7TQR1_9PELO</name>
<dbReference type="PANTHER" id="PTHR10953:SF162">
    <property type="entry name" value="SUMO-ACTIVATING ENZYME SUBUNIT 1"/>
    <property type="match status" value="1"/>
</dbReference>
<proteinExistence type="inferred from homology"/>
<keyword evidence="3" id="KW-1185">Reference proteome</keyword>
<dbReference type="SUPFAM" id="SSF69572">
    <property type="entry name" value="Activating enzymes of the ubiquitin-like proteins"/>
    <property type="match status" value="1"/>
</dbReference>
<dbReference type="STRING" id="1561998.A0A1I7TQR1"/>
<comment type="similarity">
    <text evidence="1">Belongs to the ubiquitin-activating E1 family.</text>
</comment>
<organism evidence="3 4">
    <name type="scientific">Caenorhabditis tropicalis</name>
    <dbReference type="NCBI Taxonomy" id="1561998"/>
    <lineage>
        <taxon>Eukaryota</taxon>
        <taxon>Metazoa</taxon>
        <taxon>Ecdysozoa</taxon>
        <taxon>Nematoda</taxon>
        <taxon>Chromadorea</taxon>
        <taxon>Rhabditida</taxon>
        <taxon>Rhabditina</taxon>
        <taxon>Rhabditomorpha</taxon>
        <taxon>Rhabditoidea</taxon>
        <taxon>Rhabditidae</taxon>
        <taxon>Peloderinae</taxon>
        <taxon>Caenorhabditis</taxon>
    </lineage>
</organism>
<dbReference type="InterPro" id="IPR045886">
    <property type="entry name" value="ThiF/MoeB/HesA"/>
</dbReference>
<dbReference type="Gene3D" id="3.40.50.720">
    <property type="entry name" value="NAD(P)-binding Rossmann-like Domain"/>
    <property type="match status" value="1"/>
</dbReference>
<evidence type="ECO:0000259" key="2">
    <source>
        <dbReference type="Pfam" id="PF00899"/>
    </source>
</evidence>